<dbReference type="PANTHER" id="PTHR30055:SF234">
    <property type="entry name" value="HTH-TYPE TRANSCRIPTIONAL REGULATOR BETI"/>
    <property type="match status" value="1"/>
</dbReference>
<keyword evidence="1" id="KW-0805">Transcription regulation</keyword>
<dbReference type="PROSITE" id="PS50977">
    <property type="entry name" value="HTH_TETR_2"/>
    <property type="match status" value="1"/>
</dbReference>
<evidence type="ECO:0000256" key="1">
    <source>
        <dbReference type="ARBA" id="ARBA00023015"/>
    </source>
</evidence>
<evidence type="ECO:0000256" key="4">
    <source>
        <dbReference type="PROSITE-ProRule" id="PRU00335"/>
    </source>
</evidence>
<keyword evidence="3" id="KW-0804">Transcription</keyword>
<accession>A0ABP9D5W4</accession>
<dbReference type="Gene3D" id="1.10.357.10">
    <property type="entry name" value="Tetracycline Repressor, domain 2"/>
    <property type="match status" value="1"/>
</dbReference>
<dbReference type="RefSeq" id="WP_200172319.1">
    <property type="nucleotide sequence ID" value="NZ_BAABKQ010000001.1"/>
</dbReference>
<comment type="caution">
    <text evidence="6">The sequence shown here is derived from an EMBL/GenBank/DDBJ whole genome shotgun (WGS) entry which is preliminary data.</text>
</comment>
<proteinExistence type="predicted"/>
<feature type="domain" description="HTH tetR-type" evidence="5">
    <location>
        <begin position="19"/>
        <end position="79"/>
    </location>
</feature>
<evidence type="ECO:0000256" key="2">
    <source>
        <dbReference type="ARBA" id="ARBA00023125"/>
    </source>
</evidence>
<reference evidence="7" key="1">
    <citation type="journal article" date="2019" name="Int. J. Syst. Evol. Microbiol.">
        <title>The Global Catalogue of Microorganisms (GCM) 10K type strain sequencing project: providing services to taxonomists for standard genome sequencing and annotation.</title>
        <authorList>
            <consortium name="The Broad Institute Genomics Platform"/>
            <consortium name="The Broad Institute Genome Sequencing Center for Infectious Disease"/>
            <person name="Wu L."/>
            <person name="Ma J."/>
        </authorList>
    </citation>
    <scope>NUCLEOTIDE SEQUENCE [LARGE SCALE GENOMIC DNA]</scope>
    <source>
        <strain evidence="7">JCM 18542</strain>
    </source>
</reference>
<organism evidence="6 7">
    <name type="scientific">Tomitella cavernea</name>
    <dbReference type="NCBI Taxonomy" id="1387982"/>
    <lineage>
        <taxon>Bacteria</taxon>
        <taxon>Bacillati</taxon>
        <taxon>Actinomycetota</taxon>
        <taxon>Actinomycetes</taxon>
        <taxon>Mycobacteriales</taxon>
        <taxon>Tomitella</taxon>
    </lineage>
</organism>
<evidence type="ECO:0000256" key="3">
    <source>
        <dbReference type="ARBA" id="ARBA00023163"/>
    </source>
</evidence>
<evidence type="ECO:0000313" key="7">
    <source>
        <dbReference type="Proteomes" id="UP001500839"/>
    </source>
</evidence>
<dbReference type="InterPro" id="IPR009057">
    <property type="entry name" value="Homeodomain-like_sf"/>
</dbReference>
<dbReference type="Proteomes" id="UP001500839">
    <property type="component" value="Unassembled WGS sequence"/>
</dbReference>
<gene>
    <name evidence="6" type="ORF">GCM10023353_34700</name>
</gene>
<evidence type="ECO:0000313" key="6">
    <source>
        <dbReference type="EMBL" id="GAA4823092.1"/>
    </source>
</evidence>
<dbReference type="InterPro" id="IPR050109">
    <property type="entry name" value="HTH-type_TetR-like_transc_reg"/>
</dbReference>
<name>A0ABP9D5W4_9ACTN</name>
<evidence type="ECO:0000259" key="5">
    <source>
        <dbReference type="PROSITE" id="PS50977"/>
    </source>
</evidence>
<feature type="DNA-binding region" description="H-T-H motif" evidence="4">
    <location>
        <begin position="42"/>
        <end position="61"/>
    </location>
</feature>
<sequence>MSADDRFESTRRRLTAHQAETVARLADAAVAVLRERGHAALTVRLVAAQAGVAPATAYTYFSSKSHLLAEVFWRRLAALPQPEGHEGTPVQRVTEVMRAVALLVADEPELASGVTAALLDDDPEVAHLRVRIGTRIHERLSHALGPGTPPEVLEALEVMWDGALLRAGMGHQSYARIADRLETYARLILE</sequence>
<dbReference type="Pfam" id="PF00440">
    <property type="entry name" value="TetR_N"/>
    <property type="match status" value="1"/>
</dbReference>
<keyword evidence="2 4" id="KW-0238">DNA-binding</keyword>
<dbReference type="EMBL" id="BAABKQ010000001">
    <property type="protein sequence ID" value="GAA4823092.1"/>
    <property type="molecule type" value="Genomic_DNA"/>
</dbReference>
<dbReference type="PANTHER" id="PTHR30055">
    <property type="entry name" value="HTH-TYPE TRANSCRIPTIONAL REGULATOR RUTR"/>
    <property type="match status" value="1"/>
</dbReference>
<keyword evidence="7" id="KW-1185">Reference proteome</keyword>
<dbReference type="SUPFAM" id="SSF46689">
    <property type="entry name" value="Homeodomain-like"/>
    <property type="match status" value="1"/>
</dbReference>
<protein>
    <submittedName>
        <fullName evidence="6">TetR/AcrR family transcriptional regulator</fullName>
    </submittedName>
</protein>
<dbReference type="PRINTS" id="PR00455">
    <property type="entry name" value="HTHTETR"/>
</dbReference>
<dbReference type="InterPro" id="IPR001647">
    <property type="entry name" value="HTH_TetR"/>
</dbReference>